<comment type="caution">
    <text evidence="1">The sequence shown here is derived from an EMBL/GenBank/DDBJ whole genome shotgun (WGS) entry which is preliminary data.</text>
</comment>
<accession>K0S2D7</accession>
<proteinExistence type="predicted"/>
<evidence type="ECO:0008006" key="3">
    <source>
        <dbReference type="Google" id="ProtNLM"/>
    </source>
</evidence>
<organism evidence="1 2">
    <name type="scientific">Thalassiosira oceanica</name>
    <name type="common">Marine diatom</name>
    <dbReference type="NCBI Taxonomy" id="159749"/>
    <lineage>
        <taxon>Eukaryota</taxon>
        <taxon>Sar</taxon>
        <taxon>Stramenopiles</taxon>
        <taxon>Ochrophyta</taxon>
        <taxon>Bacillariophyta</taxon>
        <taxon>Coscinodiscophyceae</taxon>
        <taxon>Thalassiosirophycidae</taxon>
        <taxon>Thalassiosirales</taxon>
        <taxon>Thalassiosiraceae</taxon>
        <taxon>Thalassiosira</taxon>
    </lineage>
</organism>
<evidence type="ECO:0000313" key="2">
    <source>
        <dbReference type="Proteomes" id="UP000266841"/>
    </source>
</evidence>
<gene>
    <name evidence="1" type="ORF">THAOC_20834</name>
</gene>
<dbReference type="SUPFAM" id="SSF51445">
    <property type="entry name" value="(Trans)glycosidases"/>
    <property type="match status" value="1"/>
</dbReference>
<dbReference type="InterPro" id="IPR017853">
    <property type="entry name" value="GH"/>
</dbReference>
<keyword evidence="2" id="KW-1185">Reference proteome</keyword>
<sequence length="244" mass="26781">MAELAVEAKRRGLIVSMAPAESYLDAAAGDGSVDAQFSLDLGLPPRAWTTGPDATEEDRKVIEDAGFRHAGRQCYAYVLARAGVGSFDWISVQLYEAYSAFVHETARRGGDPVDAIVDRVDRLAEGYTVTNLPLDEAEFVVRVPPSRLVIGIANGWADGTKFCKVDPASIRRTYDRTMAKYGEGIRGVMFWTIEEEGDDDGSRMTRLLRGELSNLESGDEAVHPGVICGNSNWNNQALLERRSY</sequence>
<dbReference type="EMBL" id="AGNL01023850">
    <property type="protein sequence ID" value="EJK58999.1"/>
    <property type="molecule type" value="Genomic_DNA"/>
</dbReference>
<name>K0S2D7_THAOC</name>
<protein>
    <recommendedName>
        <fullName evidence="3">GH18 domain-containing protein</fullName>
    </recommendedName>
</protein>
<dbReference type="OrthoDB" id="2145504at2759"/>
<dbReference type="AlphaFoldDB" id="K0S2D7"/>
<dbReference type="Gene3D" id="3.20.20.80">
    <property type="entry name" value="Glycosidases"/>
    <property type="match status" value="1"/>
</dbReference>
<reference evidence="1 2" key="1">
    <citation type="journal article" date="2012" name="Genome Biol.">
        <title>Genome and low-iron response of an oceanic diatom adapted to chronic iron limitation.</title>
        <authorList>
            <person name="Lommer M."/>
            <person name="Specht M."/>
            <person name="Roy A.S."/>
            <person name="Kraemer L."/>
            <person name="Andreson R."/>
            <person name="Gutowska M.A."/>
            <person name="Wolf J."/>
            <person name="Bergner S.V."/>
            <person name="Schilhabel M.B."/>
            <person name="Klostermeier U.C."/>
            <person name="Beiko R.G."/>
            <person name="Rosenstiel P."/>
            <person name="Hippler M."/>
            <person name="Laroche J."/>
        </authorList>
    </citation>
    <scope>NUCLEOTIDE SEQUENCE [LARGE SCALE GENOMIC DNA]</scope>
    <source>
        <strain evidence="1 2">CCMP1005</strain>
    </source>
</reference>
<dbReference type="Proteomes" id="UP000266841">
    <property type="component" value="Unassembled WGS sequence"/>
</dbReference>
<dbReference type="eggNOG" id="ENOG502S306">
    <property type="taxonomic scope" value="Eukaryota"/>
</dbReference>
<evidence type="ECO:0000313" key="1">
    <source>
        <dbReference type="EMBL" id="EJK58999.1"/>
    </source>
</evidence>